<name>A0ABS0N1M3_9SPHN</name>
<accession>A0ABS0N1M3</accession>
<dbReference type="Gene3D" id="2.60.120.330">
    <property type="entry name" value="B-lactam Antibiotic, Isopenicillin N Synthase, Chain"/>
    <property type="match status" value="1"/>
</dbReference>
<feature type="domain" description="Aspartyl/asparaginy/proline hydroxylase" evidence="1">
    <location>
        <begin position="115"/>
        <end position="212"/>
    </location>
</feature>
<organism evidence="2 3">
    <name type="scientific">Aurantiacibacter sediminis</name>
    <dbReference type="NCBI Taxonomy" id="2793064"/>
    <lineage>
        <taxon>Bacteria</taxon>
        <taxon>Pseudomonadati</taxon>
        <taxon>Pseudomonadota</taxon>
        <taxon>Alphaproteobacteria</taxon>
        <taxon>Sphingomonadales</taxon>
        <taxon>Erythrobacteraceae</taxon>
        <taxon>Aurantiacibacter</taxon>
    </lineage>
</organism>
<protein>
    <submittedName>
        <fullName evidence="2">Aspartyl/asparaginyl beta-hydroxylase domain-containing protein</fullName>
    </submittedName>
</protein>
<reference evidence="2 3" key="1">
    <citation type="submission" date="2020-11" db="EMBL/GenBank/DDBJ databases">
        <title>Erythrobacter sediminis sp. nov., a marine bacterium from a tidal flat of Garorim Bay.</title>
        <authorList>
            <person name="Kim D."/>
            <person name="Yoo Y."/>
            <person name="Kim J.-J."/>
        </authorList>
    </citation>
    <scope>NUCLEOTIDE SEQUENCE [LARGE SCALE GENOMIC DNA]</scope>
    <source>
        <strain evidence="2 3">JGD-13</strain>
    </source>
</reference>
<dbReference type="SUPFAM" id="SSF51197">
    <property type="entry name" value="Clavaminate synthase-like"/>
    <property type="match status" value="1"/>
</dbReference>
<gene>
    <name evidence="2" type="ORF">I5L03_04590</name>
</gene>
<dbReference type="EMBL" id="JAEANY010000001">
    <property type="protein sequence ID" value="MBH5321856.1"/>
    <property type="molecule type" value="Genomic_DNA"/>
</dbReference>
<dbReference type="InterPro" id="IPR027443">
    <property type="entry name" value="IPNS-like_sf"/>
</dbReference>
<comment type="caution">
    <text evidence="2">The sequence shown here is derived from an EMBL/GenBank/DDBJ whole genome shotgun (WGS) entry which is preliminary data.</text>
</comment>
<dbReference type="Proteomes" id="UP000602442">
    <property type="component" value="Unassembled WGS sequence"/>
</dbReference>
<dbReference type="Pfam" id="PF05118">
    <property type="entry name" value="Asp_Arg_Hydrox"/>
    <property type="match status" value="1"/>
</dbReference>
<keyword evidence="3" id="KW-1185">Reference proteome</keyword>
<sequence>MSYYPAFLSDPMLPRPDDLRQEYFMTTLTGLPPLPQVQLPATFRHLGPVDIAPVIERIAQIPDTVWDHEDRLKENSFKVFGSTRHIVLRFTDGNRDPRIVHDNSGWLFWKNLLLPIMEQVVTHYSHRKPAFSKAMFARLAAGGEIGSHRDGAGSNLLSHKVHVPLVTNPGAIMVVDGEERHLEVGRAYELNNIVKHGARNTGKSDRIHFIFEHFDAAPQAG</sequence>
<evidence type="ECO:0000313" key="2">
    <source>
        <dbReference type="EMBL" id="MBH5321856.1"/>
    </source>
</evidence>
<proteinExistence type="predicted"/>
<dbReference type="RefSeq" id="WP_197920501.1">
    <property type="nucleotide sequence ID" value="NZ_CAWPTA010000006.1"/>
</dbReference>
<dbReference type="InterPro" id="IPR007803">
    <property type="entry name" value="Asp/Arg/Pro-Hydrxlase"/>
</dbReference>
<evidence type="ECO:0000313" key="3">
    <source>
        <dbReference type="Proteomes" id="UP000602442"/>
    </source>
</evidence>
<evidence type="ECO:0000259" key="1">
    <source>
        <dbReference type="Pfam" id="PF05118"/>
    </source>
</evidence>